<dbReference type="PANTHER" id="PTHR45011:SF1">
    <property type="entry name" value="DAP3-BINDING CELL DEATH ENHANCER 1"/>
    <property type="match status" value="1"/>
</dbReference>
<dbReference type="InterPro" id="IPR006597">
    <property type="entry name" value="Sel1-like"/>
</dbReference>
<keyword evidence="4" id="KW-1185">Reference proteome</keyword>
<dbReference type="PANTHER" id="PTHR45011">
    <property type="entry name" value="DAP3-BINDING CELL DEATH ENHANCER 1"/>
    <property type="match status" value="1"/>
</dbReference>
<dbReference type="AlphaFoldDB" id="A0A6I3KIP5"/>
<dbReference type="Proteomes" id="UP000440694">
    <property type="component" value="Unassembled WGS sequence"/>
</dbReference>
<feature type="coiled-coil region" evidence="1">
    <location>
        <begin position="30"/>
        <end position="79"/>
    </location>
</feature>
<evidence type="ECO:0000313" key="4">
    <source>
        <dbReference type="Proteomes" id="UP000440694"/>
    </source>
</evidence>
<reference evidence="3 4" key="1">
    <citation type="submission" date="2019-11" db="EMBL/GenBank/DDBJ databases">
        <title>Identification of a novel strain.</title>
        <authorList>
            <person name="Xu Q."/>
            <person name="Wang G."/>
        </authorList>
    </citation>
    <scope>NUCLEOTIDE SEQUENCE [LARGE SCALE GENOMIC DNA]</scope>
    <source>
        <strain evidence="4">xq</strain>
    </source>
</reference>
<keyword evidence="1" id="KW-0175">Coiled coil</keyword>
<dbReference type="Gene3D" id="1.25.40.10">
    <property type="entry name" value="Tetratricopeptide repeat domain"/>
    <property type="match status" value="1"/>
</dbReference>
<sequence>MSNQAYNENYGARVGAASMASQEPSQDRMLDQMRDRLASLSDEARSIRAQVPYEFEPDVERIQQQMQRLGERLSDLSRGALVPYNPAQRLNETRTKAIRYVTEEDVRVARVRPTDIIALGGPHGRPAGAESMEVWDDAAANALAQLYESGEAYAASVREQTRAGSIRPPAQSSVPARTAQAVYAASSSVAFSSQEPQRGCAMDTNYLDQRFADIAARIEQSLAQIRPENALASLGRRFDQLETQLNSVLGHVATRADLDELRIAEGQIEEIAGQLAQFRRQLARLDVIDAHLGTLTEQLSDERLTRLFNEGVQVTADVGRLDAIDAQLRMIAVQLSDERLTGLVTRSTSRDYEDLAEAAAQRAAASFADTEYRGRDFGEMRGMLENLINERRNSDENNASMLETMQQAIIRVLDRIDALEMMQSASASAPAPAQYIPSHRAASLYMGAPVEPAAPMPFEHPAQSIPAMPASIDDLVPASATVYAEMAQADTDHSDFMPIEDAVEANLRAFREAAEADQAPPRVPYTTASFDLDAAFSRSRDAEAESFGEPQPKRSMEVLRHDFIADAHRAKLKAASRPDTAGADSDVRVGQLSAGPRDAAAKPRRRSIFSFRSQRVAMSLLVLLAAIPAAIFFMPRTAPQIDAIPAAATIAPAAPAAVDDAAPMIHDAAPTMNDAPMMPEVAPPAAAPPPKQTKQVVPPLEKGEYEDVNADGVPVDTASLPDGITMQDNDASGQQLAQASEQQRMAYLSGQLGAVAAKVTPAALMEEHILKRNGGAAAATATDADFSPANDGSKLPPATVGPFSLRIAAAKGDASAQFEVASRLAEGKGLDQDLKDAAIWYQRSAANGFAMAQFRLGTLYERGLGVKVDAQRAKVWYERAAAQGNVKAMHNLAVLAASTGPKGDYEAAARWFQAAADFGLADSQYNLAVLHENGMGVGKDLQQAYKWLLLAAKSGDKDATGRLTALKPKLSEGDVASAEAQAQEWHPKRMDGLANDARVAGQVWKDTSRRG</sequence>
<name>A0A6I3KIP5_9HYPH</name>
<proteinExistence type="predicted"/>
<evidence type="ECO:0008006" key="5">
    <source>
        <dbReference type="Google" id="ProtNLM"/>
    </source>
</evidence>
<dbReference type="EMBL" id="WMBQ01000002">
    <property type="protein sequence ID" value="MTD95605.1"/>
    <property type="molecule type" value="Genomic_DNA"/>
</dbReference>
<accession>A0A6I3KIP5</accession>
<feature type="region of interest" description="Disordered" evidence="2">
    <location>
        <begin position="1"/>
        <end position="30"/>
    </location>
</feature>
<dbReference type="Pfam" id="PF08238">
    <property type="entry name" value="Sel1"/>
    <property type="match status" value="4"/>
</dbReference>
<evidence type="ECO:0000256" key="1">
    <source>
        <dbReference type="SAM" id="Coils"/>
    </source>
</evidence>
<dbReference type="SMART" id="SM00671">
    <property type="entry name" value="SEL1"/>
    <property type="match status" value="4"/>
</dbReference>
<feature type="compositionally biased region" description="Pro residues" evidence="2">
    <location>
        <begin position="681"/>
        <end position="691"/>
    </location>
</feature>
<dbReference type="InterPro" id="IPR011990">
    <property type="entry name" value="TPR-like_helical_dom_sf"/>
</dbReference>
<feature type="region of interest" description="Disordered" evidence="2">
    <location>
        <begin position="669"/>
        <end position="697"/>
    </location>
</feature>
<evidence type="ECO:0000256" key="2">
    <source>
        <dbReference type="SAM" id="MobiDB-lite"/>
    </source>
</evidence>
<protein>
    <recommendedName>
        <fullName evidence="5">Localization factor PodJL</fullName>
    </recommendedName>
</protein>
<comment type="caution">
    <text evidence="3">The sequence shown here is derived from an EMBL/GenBank/DDBJ whole genome shotgun (WGS) entry which is preliminary data.</text>
</comment>
<gene>
    <name evidence="3" type="ORF">GIW81_14800</name>
</gene>
<dbReference type="InterPro" id="IPR052748">
    <property type="entry name" value="ISR_Activator"/>
</dbReference>
<organism evidence="3 4">
    <name type="scientific">Hyphomicrobium album</name>
    <dbReference type="NCBI Taxonomy" id="2665159"/>
    <lineage>
        <taxon>Bacteria</taxon>
        <taxon>Pseudomonadati</taxon>
        <taxon>Pseudomonadota</taxon>
        <taxon>Alphaproteobacteria</taxon>
        <taxon>Hyphomicrobiales</taxon>
        <taxon>Hyphomicrobiaceae</taxon>
        <taxon>Hyphomicrobium</taxon>
    </lineage>
</organism>
<dbReference type="RefSeq" id="WP_154740134.1">
    <property type="nucleotide sequence ID" value="NZ_WMBQ01000002.1"/>
</dbReference>
<dbReference type="SUPFAM" id="SSF81901">
    <property type="entry name" value="HCP-like"/>
    <property type="match status" value="1"/>
</dbReference>
<evidence type="ECO:0000313" key="3">
    <source>
        <dbReference type="EMBL" id="MTD95605.1"/>
    </source>
</evidence>